<evidence type="ECO:0000313" key="2">
    <source>
        <dbReference type="Proteomes" id="UP000605427"/>
    </source>
</evidence>
<organism evidence="1 2">
    <name type="scientific">Saccharibacillus endophyticus</name>
    <dbReference type="NCBI Taxonomy" id="2060666"/>
    <lineage>
        <taxon>Bacteria</taxon>
        <taxon>Bacillati</taxon>
        <taxon>Bacillota</taxon>
        <taxon>Bacilli</taxon>
        <taxon>Bacillales</taxon>
        <taxon>Paenibacillaceae</taxon>
        <taxon>Saccharibacillus</taxon>
    </lineage>
</organism>
<accession>A0ABQ2A099</accession>
<name>A0ABQ2A099_9BACL</name>
<dbReference type="Proteomes" id="UP000605427">
    <property type="component" value="Unassembled WGS sequence"/>
</dbReference>
<comment type="caution">
    <text evidence="1">The sequence shown here is derived from an EMBL/GenBank/DDBJ whole genome shotgun (WGS) entry which is preliminary data.</text>
</comment>
<keyword evidence="2" id="KW-1185">Reference proteome</keyword>
<dbReference type="EMBL" id="BMDD01000004">
    <property type="protein sequence ID" value="GGH83129.1"/>
    <property type="molecule type" value="Genomic_DNA"/>
</dbReference>
<gene>
    <name evidence="1" type="ORF">GCM10007362_35500</name>
</gene>
<reference evidence="2" key="1">
    <citation type="journal article" date="2019" name="Int. J. Syst. Evol. Microbiol.">
        <title>The Global Catalogue of Microorganisms (GCM) 10K type strain sequencing project: providing services to taxonomists for standard genome sequencing and annotation.</title>
        <authorList>
            <consortium name="The Broad Institute Genomics Platform"/>
            <consortium name="The Broad Institute Genome Sequencing Center for Infectious Disease"/>
            <person name="Wu L."/>
            <person name="Ma J."/>
        </authorList>
    </citation>
    <scope>NUCLEOTIDE SEQUENCE [LARGE SCALE GENOMIC DNA]</scope>
    <source>
        <strain evidence="2">CCM 8702</strain>
    </source>
</reference>
<evidence type="ECO:0000313" key="1">
    <source>
        <dbReference type="EMBL" id="GGH83129.1"/>
    </source>
</evidence>
<proteinExistence type="predicted"/>
<sequence>MNERKLSGIEMFAFDVVEEARENEPRKTVRRYGLLKLSCGNAAGYGVCLISEGFAPADLVRWSTCFGRLRGLTPEEAAASVEADRWGARKRHYAQYALLRGALADLLAALEARRAGARLLLGLGAAGLLGGMAAQASGRGSDARMVSAASSLDLSGGYAPHPPVRYAPDAVLRAVRGAAATMVAEREEAPTSFVGAENPSGGHPQPDDMLRRLYIAAAIERPSSDALMDRADSYCTFF</sequence>
<protein>
    <submittedName>
        <fullName evidence="1">Uncharacterized protein</fullName>
    </submittedName>
</protein>